<dbReference type="OrthoDB" id="9773087at2"/>
<comment type="pathway">
    <text evidence="2 15">Cofactor biosynthesis; (R)-pantothenate biosynthesis; (R)-pantothenate from (R)-pantoate and beta-alanine: step 1/1.</text>
</comment>
<protein>
    <recommendedName>
        <fullName evidence="5 15">Pantothenate synthetase</fullName>
        <shortName evidence="15">PS</shortName>
        <ecNumber evidence="4 15">6.3.2.1</ecNumber>
    </recommendedName>
    <alternativeName>
        <fullName evidence="14 15">Pantoate--beta-alanine ligase</fullName>
    </alternativeName>
    <alternativeName>
        <fullName evidence="11 15">Pantoate-activating enzyme</fullName>
    </alternativeName>
</protein>
<evidence type="ECO:0000256" key="10">
    <source>
        <dbReference type="ARBA" id="ARBA00022840"/>
    </source>
</evidence>
<feature type="binding site" evidence="15">
    <location>
        <begin position="195"/>
        <end position="198"/>
    </location>
    <ligand>
        <name>ATP</name>
        <dbReference type="ChEBI" id="CHEBI:30616"/>
    </ligand>
</feature>
<feature type="binding site" evidence="15">
    <location>
        <position position="187"/>
    </location>
    <ligand>
        <name>ATP</name>
        <dbReference type="ChEBI" id="CHEBI:30616"/>
    </ligand>
</feature>
<evidence type="ECO:0000256" key="13">
    <source>
        <dbReference type="ARBA" id="ARBA00055042"/>
    </source>
</evidence>
<dbReference type="GO" id="GO:0004592">
    <property type="term" value="F:pantoate-beta-alanine ligase activity"/>
    <property type="evidence" value="ECO:0007669"/>
    <property type="project" value="UniProtKB-UniRule"/>
</dbReference>
<evidence type="ECO:0000256" key="8">
    <source>
        <dbReference type="ARBA" id="ARBA00022655"/>
    </source>
</evidence>
<dbReference type="SUPFAM" id="SSF52374">
    <property type="entry name" value="Nucleotidylyl transferase"/>
    <property type="match status" value="1"/>
</dbReference>
<dbReference type="InterPro" id="IPR014729">
    <property type="entry name" value="Rossmann-like_a/b/a_fold"/>
</dbReference>
<keyword evidence="17" id="KW-1185">Reference proteome</keyword>
<dbReference type="AlphaFoldDB" id="A0A222VWU2"/>
<evidence type="ECO:0000313" key="16">
    <source>
        <dbReference type="EMBL" id="SDC85657.1"/>
    </source>
</evidence>
<proteinExistence type="inferred from homology"/>
<evidence type="ECO:0000256" key="12">
    <source>
        <dbReference type="ARBA" id="ARBA00048258"/>
    </source>
</evidence>
<dbReference type="CDD" id="cd00560">
    <property type="entry name" value="PanC"/>
    <property type="match status" value="1"/>
</dbReference>
<comment type="catalytic activity">
    <reaction evidence="12 15">
        <text>(R)-pantoate + beta-alanine + ATP = (R)-pantothenate + AMP + diphosphate + H(+)</text>
        <dbReference type="Rhea" id="RHEA:10912"/>
        <dbReference type="ChEBI" id="CHEBI:15378"/>
        <dbReference type="ChEBI" id="CHEBI:15980"/>
        <dbReference type="ChEBI" id="CHEBI:29032"/>
        <dbReference type="ChEBI" id="CHEBI:30616"/>
        <dbReference type="ChEBI" id="CHEBI:33019"/>
        <dbReference type="ChEBI" id="CHEBI:57966"/>
        <dbReference type="ChEBI" id="CHEBI:456215"/>
        <dbReference type="EC" id="6.3.2.1"/>
    </reaction>
</comment>
<reference evidence="16 17" key="1">
    <citation type="submission" date="2016-10" db="EMBL/GenBank/DDBJ databases">
        <authorList>
            <person name="de Groot N.N."/>
        </authorList>
    </citation>
    <scope>NUCLEOTIDE SEQUENCE [LARGE SCALE GENOMIC DNA]</scope>
    <source>
        <strain evidence="16 17">CGMCC 4.5506</strain>
    </source>
</reference>
<sequence>MNSPQFTRGKLNVYRGPDEVAKVTAALRAVGRKVALVPTMGALHAGHRELVRRAKRLPNTVVVASVFVNPLQFGEGEDFEAYPRSLDRDLEVLEDMGVDIAFTPGTEDLYADGASVTVAPGPLGAVLEGAARPGHFEGVLTVVAKLFNIVRPHHALFGEKDYQQLVLIKRMVRDLNIDTRVIGIPTVREHDGLALSSRNAYLTPEQREQAVVLSAALTAGAHSGINGSDAVLAAARSTLAAQPEVDVDYLELRGTDLGEVPIDGEARLVIAARIGDTRLIDNVAVLLGVAAERGLERSTEDAGV</sequence>
<evidence type="ECO:0000256" key="4">
    <source>
        <dbReference type="ARBA" id="ARBA00012219"/>
    </source>
</evidence>
<gene>
    <name evidence="15" type="primary">panC</name>
    <name evidence="16" type="ORF">SAMN05421630_104157</name>
</gene>
<comment type="similarity">
    <text evidence="3 15">Belongs to the pantothenate synthetase family.</text>
</comment>
<dbReference type="EMBL" id="FMZE01000004">
    <property type="protein sequence ID" value="SDC85657.1"/>
    <property type="molecule type" value="Genomic_DNA"/>
</dbReference>
<evidence type="ECO:0000256" key="2">
    <source>
        <dbReference type="ARBA" id="ARBA00004990"/>
    </source>
</evidence>
<feature type="binding site" evidence="15">
    <location>
        <position position="72"/>
    </location>
    <ligand>
        <name>beta-alanine</name>
        <dbReference type="ChEBI" id="CHEBI:57966"/>
    </ligand>
</feature>
<feature type="binding site" evidence="15">
    <location>
        <position position="72"/>
    </location>
    <ligand>
        <name>(R)-pantoate</name>
        <dbReference type="ChEBI" id="CHEBI:15980"/>
    </ligand>
</feature>
<evidence type="ECO:0000256" key="14">
    <source>
        <dbReference type="ARBA" id="ARBA00077433"/>
    </source>
</evidence>
<feature type="active site" description="Proton donor" evidence="15">
    <location>
        <position position="47"/>
    </location>
</feature>
<keyword evidence="7 15" id="KW-0436">Ligase</keyword>
<dbReference type="Gene3D" id="3.30.1300.10">
    <property type="entry name" value="Pantoate-beta-alanine ligase, C-terminal domain"/>
    <property type="match status" value="1"/>
</dbReference>
<organism evidence="16 17">
    <name type="scientific">Prauserella marina</name>
    <dbReference type="NCBI Taxonomy" id="530584"/>
    <lineage>
        <taxon>Bacteria</taxon>
        <taxon>Bacillati</taxon>
        <taxon>Actinomycetota</taxon>
        <taxon>Actinomycetes</taxon>
        <taxon>Pseudonocardiales</taxon>
        <taxon>Pseudonocardiaceae</taxon>
        <taxon>Prauserella</taxon>
    </lineage>
</organism>
<dbReference type="Pfam" id="PF02569">
    <property type="entry name" value="Pantoate_ligase"/>
    <property type="match status" value="1"/>
</dbReference>
<feature type="binding site" evidence="15">
    <location>
        <position position="164"/>
    </location>
    <ligand>
        <name>(R)-pantoate</name>
        <dbReference type="ChEBI" id="CHEBI:15980"/>
    </ligand>
</feature>
<dbReference type="GO" id="GO:0015940">
    <property type="term" value="P:pantothenate biosynthetic process"/>
    <property type="evidence" value="ECO:0007669"/>
    <property type="project" value="UniProtKB-UniRule"/>
</dbReference>
<comment type="function">
    <text evidence="13 15">Catalyzes the condensation of pantoate with beta-alanine in an ATP-dependent reaction via a pantoyl-adenylate intermediate.</text>
</comment>
<dbReference type="KEGG" id="pmad:BAY61_28905"/>
<evidence type="ECO:0000256" key="5">
    <source>
        <dbReference type="ARBA" id="ARBA00014155"/>
    </source>
</evidence>
<name>A0A222VWU2_9PSEU</name>
<comment type="subcellular location">
    <subcellularLocation>
        <location evidence="1 15">Cytoplasm</location>
    </subcellularLocation>
</comment>
<keyword evidence="9 15" id="KW-0547">Nucleotide-binding</keyword>
<evidence type="ECO:0000256" key="6">
    <source>
        <dbReference type="ARBA" id="ARBA00022490"/>
    </source>
</evidence>
<dbReference type="InterPro" id="IPR042176">
    <property type="entry name" value="Pantoate_ligase_C"/>
</dbReference>
<dbReference type="NCBIfam" id="TIGR00018">
    <property type="entry name" value="panC"/>
    <property type="match status" value="1"/>
</dbReference>
<keyword evidence="8 15" id="KW-0566">Pantothenate biosynthesis</keyword>
<dbReference type="Proteomes" id="UP000199494">
    <property type="component" value="Unassembled WGS sequence"/>
</dbReference>
<feature type="binding site" evidence="15">
    <location>
        <begin position="158"/>
        <end position="161"/>
    </location>
    <ligand>
        <name>ATP</name>
        <dbReference type="ChEBI" id="CHEBI:30616"/>
    </ligand>
</feature>
<evidence type="ECO:0000256" key="3">
    <source>
        <dbReference type="ARBA" id="ARBA00009256"/>
    </source>
</evidence>
<dbReference type="STRING" id="530584.SAMN05421630_104157"/>
<comment type="miscellaneous">
    <text evidence="15">The reaction proceeds by a bi uni uni bi ping pong mechanism.</text>
</comment>
<dbReference type="PANTHER" id="PTHR21299">
    <property type="entry name" value="CYTIDYLATE KINASE/PANTOATE-BETA-ALANINE LIGASE"/>
    <property type="match status" value="1"/>
</dbReference>
<dbReference type="GO" id="GO:0005829">
    <property type="term" value="C:cytosol"/>
    <property type="evidence" value="ECO:0007669"/>
    <property type="project" value="TreeGrafter"/>
</dbReference>
<accession>A0A222VWU2</accession>
<comment type="subunit">
    <text evidence="15">Homodimer.</text>
</comment>
<evidence type="ECO:0000256" key="15">
    <source>
        <dbReference type="HAMAP-Rule" id="MF_00158"/>
    </source>
</evidence>
<dbReference type="UniPathway" id="UPA00028">
    <property type="reaction ID" value="UER00005"/>
</dbReference>
<evidence type="ECO:0000256" key="7">
    <source>
        <dbReference type="ARBA" id="ARBA00022598"/>
    </source>
</evidence>
<dbReference type="FunFam" id="3.40.50.620:FF:000114">
    <property type="entry name" value="Pantothenate synthetase"/>
    <property type="match status" value="1"/>
</dbReference>
<dbReference type="EC" id="6.3.2.1" evidence="4 15"/>
<dbReference type="Gene3D" id="3.40.50.620">
    <property type="entry name" value="HUPs"/>
    <property type="match status" value="1"/>
</dbReference>
<evidence type="ECO:0000256" key="11">
    <source>
        <dbReference type="ARBA" id="ARBA00032806"/>
    </source>
</evidence>
<evidence type="ECO:0000256" key="9">
    <source>
        <dbReference type="ARBA" id="ARBA00022741"/>
    </source>
</evidence>
<dbReference type="GO" id="GO:0005524">
    <property type="term" value="F:ATP binding"/>
    <property type="evidence" value="ECO:0007669"/>
    <property type="project" value="UniProtKB-KW"/>
</dbReference>
<dbReference type="RefSeq" id="WP_091802964.1">
    <property type="nucleotide sequence ID" value="NZ_CP016353.1"/>
</dbReference>
<evidence type="ECO:0000313" key="17">
    <source>
        <dbReference type="Proteomes" id="UP000199494"/>
    </source>
</evidence>
<feature type="binding site" evidence="15">
    <location>
        <begin position="40"/>
        <end position="47"/>
    </location>
    <ligand>
        <name>ATP</name>
        <dbReference type="ChEBI" id="CHEBI:30616"/>
    </ligand>
</feature>
<evidence type="ECO:0000256" key="1">
    <source>
        <dbReference type="ARBA" id="ARBA00004496"/>
    </source>
</evidence>
<dbReference type="PANTHER" id="PTHR21299:SF1">
    <property type="entry name" value="PANTOATE--BETA-ALANINE LIGASE"/>
    <property type="match status" value="1"/>
</dbReference>
<dbReference type="HAMAP" id="MF_00158">
    <property type="entry name" value="PanC"/>
    <property type="match status" value="1"/>
</dbReference>
<dbReference type="InterPro" id="IPR003721">
    <property type="entry name" value="Pantoate_ligase"/>
</dbReference>
<keyword evidence="10 15" id="KW-0067">ATP-binding</keyword>
<keyword evidence="6 15" id="KW-0963">Cytoplasm</keyword>